<dbReference type="InterPro" id="IPR001093">
    <property type="entry name" value="IMP_DH_GMPRt"/>
</dbReference>
<dbReference type="EMBL" id="LNQE01000795">
    <property type="protein sequence ID" value="KUG24939.1"/>
    <property type="molecule type" value="Genomic_DNA"/>
</dbReference>
<evidence type="ECO:0000313" key="9">
    <source>
        <dbReference type="EMBL" id="KUG24939.1"/>
    </source>
</evidence>
<dbReference type="EC" id="1.7.1.7" evidence="1"/>
<sequence length="338" mass="36841">MKVYTKAELNEYSLSLTYDDISLIPHEVSEIKSRSEVKTDTKFLDRKMNVPVVSSPMDTVTGIDMAKTLKEMGCIGILNRFDSSLETFLNYPKSENTIDAVSVGLYTEENILEKLAELGVVVCIDTANASNREVLNMCESVKNKYNLKIIVGNIAHGATLKDLVNAGADAVRIGIGGGSVCTTSVQTGIGIGQVSSVLDVFLTRERENLKIELIADGGIKSPGDVAKALALGADVVMLGRMLAGTKETPGEVIKYSDQLWKKYRGSASFGVKMKSEFIEGEETMVPYKGTVRNVINTISDGLKSALSYMNCKTLHDLRKIDAFTILSNSSYIERLPKK</sequence>
<dbReference type="PANTHER" id="PTHR43170">
    <property type="entry name" value="GMP REDUCTASE"/>
    <property type="match status" value="1"/>
</dbReference>
<dbReference type="AlphaFoldDB" id="A0A0W8FVK2"/>
<keyword evidence="4 9" id="KW-0560">Oxidoreductase</keyword>
<dbReference type="Pfam" id="PF00478">
    <property type="entry name" value="IMPDH"/>
    <property type="match status" value="1"/>
</dbReference>
<evidence type="ECO:0000256" key="2">
    <source>
        <dbReference type="ARBA" id="ARBA00015800"/>
    </source>
</evidence>
<dbReference type="FunFam" id="3.20.20.70:FF:000424">
    <property type="entry name" value="Inosine-5'-monophosphate dehydrogenase 2"/>
    <property type="match status" value="1"/>
</dbReference>
<dbReference type="GO" id="GO:0003920">
    <property type="term" value="F:GMP reductase activity"/>
    <property type="evidence" value="ECO:0007669"/>
    <property type="project" value="UniProtKB-EC"/>
</dbReference>
<dbReference type="SMART" id="SM01240">
    <property type="entry name" value="IMPDH"/>
    <property type="match status" value="1"/>
</dbReference>
<dbReference type="SUPFAM" id="SSF51412">
    <property type="entry name" value="Inosine monophosphate dehydrogenase (IMPDH)"/>
    <property type="match status" value="1"/>
</dbReference>
<accession>A0A0W8FVK2</accession>
<evidence type="ECO:0000256" key="6">
    <source>
        <dbReference type="ARBA" id="ARBA00037691"/>
    </source>
</evidence>
<evidence type="ECO:0000259" key="8">
    <source>
        <dbReference type="Pfam" id="PF00478"/>
    </source>
</evidence>
<dbReference type="InterPro" id="IPR050139">
    <property type="entry name" value="GMP_reductase"/>
</dbReference>
<dbReference type="GO" id="GO:0016616">
    <property type="term" value="F:oxidoreductase activity, acting on the CH-OH group of donors, NAD or NADP as acceptor"/>
    <property type="evidence" value="ECO:0007669"/>
    <property type="project" value="UniProtKB-ARBA"/>
</dbReference>
<comment type="caution">
    <text evidence="9">The sequence shown here is derived from an EMBL/GenBank/DDBJ whole genome shotgun (WGS) entry which is preliminary data.</text>
</comment>
<evidence type="ECO:0000256" key="7">
    <source>
        <dbReference type="ARBA" id="ARBA00048616"/>
    </source>
</evidence>
<protein>
    <recommendedName>
        <fullName evidence="2">GMP reductase</fullName>
        <ecNumber evidence="1">1.7.1.7</ecNumber>
    </recommendedName>
    <alternativeName>
        <fullName evidence="5">Guanosine 5'-monophosphate oxidoreductase</fullName>
    </alternativeName>
</protein>
<evidence type="ECO:0000256" key="5">
    <source>
        <dbReference type="ARBA" id="ARBA00030699"/>
    </source>
</evidence>
<keyword evidence="3" id="KW-0521">NADP</keyword>
<gene>
    <name evidence="9" type="ORF">ASZ90_005246</name>
</gene>
<reference evidence="9" key="1">
    <citation type="journal article" date="2015" name="Proc. Natl. Acad. Sci. U.S.A.">
        <title>Networks of energetic and metabolic interactions define dynamics in microbial communities.</title>
        <authorList>
            <person name="Embree M."/>
            <person name="Liu J.K."/>
            <person name="Al-Bassam M.M."/>
            <person name="Zengler K."/>
        </authorList>
    </citation>
    <scope>NUCLEOTIDE SEQUENCE</scope>
</reference>
<evidence type="ECO:0000256" key="4">
    <source>
        <dbReference type="ARBA" id="ARBA00023002"/>
    </source>
</evidence>
<dbReference type="PANTHER" id="PTHR43170:SF5">
    <property type="entry name" value="GMP REDUCTASE"/>
    <property type="match status" value="1"/>
</dbReference>
<organism evidence="9">
    <name type="scientific">hydrocarbon metagenome</name>
    <dbReference type="NCBI Taxonomy" id="938273"/>
    <lineage>
        <taxon>unclassified sequences</taxon>
        <taxon>metagenomes</taxon>
        <taxon>ecological metagenomes</taxon>
    </lineage>
</organism>
<dbReference type="Gene3D" id="3.20.20.70">
    <property type="entry name" value="Aldolase class I"/>
    <property type="match status" value="1"/>
</dbReference>
<evidence type="ECO:0000256" key="3">
    <source>
        <dbReference type="ARBA" id="ARBA00022857"/>
    </source>
</evidence>
<comment type="catalytic activity">
    <reaction evidence="7">
        <text>IMP + NH4(+) + NADP(+) = GMP + NADPH + 2 H(+)</text>
        <dbReference type="Rhea" id="RHEA:17185"/>
        <dbReference type="ChEBI" id="CHEBI:15378"/>
        <dbReference type="ChEBI" id="CHEBI:28938"/>
        <dbReference type="ChEBI" id="CHEBI:57783"/>
        <dbReference type="ChEBI" id="CHEBI:58053"/>
        <dbReference type="ChEBI" id="CHEBI:58115"/>
        <dbReference type="ChEBI" id="CHEBI:58349"/>
        <dbReference type="EC" id="1.7.1.7"/>
    </reaction>
</comment>
<dbReference type="PROSITE" id="PS00487">
    <property type="entry name" value="IMP_DH_GMP_RED"/>
    <property type="match status" value="1"/>
</dbReference>
<proteinExistence type="predicted"/>
<feature type="domain" description="IMP dehydrogenase/GMP reductase" evidence="8">
    <location>
        <begin position="15"/>
        <end position="334"/>
    </location>
</feature>
<comment type="function">
    <text evidence="6">Catalyzes the irreversible NADPH-dependent deamination of GMP to IMP. It functions in the conversion of nucleobase, nucleoside and nucleotide derivatives of G to A nucleotides, and in maintaining the intracellular balance of A and G nucleotides.</text>
</comment>
<name>A0A0W8FVK2_9ZZZZ</name>
<dbReference type="InterPro" id="IPR013785">
    <property type="entry name" value="Aldolase_TIM"/>
</dbReference>
<evidence type="ECO:0000256" key="1">
    <source>
        <dbReference type="ARBA" id="ARBA00012678"/>
    </source>
</evidence>
<dbReference type="InterPro" id="IPR015875">
    <property type="entry name" value="IMP_DH/GMP_Rdtase_CS"/>
</dbReference>
<dbReference type="CDD" id="cd00381">
    <property type="entry name" value="IMPDH"/>
    <property type="match status" value="1"/>
</dbReference>